<dbReference type="AlphaFoldDB" id="A0A1Y6K5I3"/>
<keyword evidence="1" id="KW-0812">Transmembrane</keyword>
<gene>
    <name evidence="3" type="ORF">CFX1CAM_1880</name>
</gene>
<name>A0A1Y6K5I3_9CHLR</name>
<dbReference type="OrthoDB" id="163918at2"/>
<evidence type="ECO:0000313" key="3">
    <source>
        <dbReference type="EMBL" id="SMX54945.1"/>
    </source>
</evidence>
<sequence length="157" mass="17269">MQKQLVFGMIRSLHDLFTAFWIGGMLTTGFAFLPVVKNAGAEPKLKNKLLKIYQSKLRVVGLISIGVLWITGLLLSKQAGGLSGFLSFTTPYHTLISIKHLVVFTMIVIGGYRGFILGRKIEKFNQQEQKTYMLLLVINIILGVVVIFLSGIGAALG</sequence>
<keyword evidence="1" id="KW-1133">Transmembrane helix</keyword>
<feature type="transmembrane region" description="Helical" evidence="1">
    <location>
        <begin position="16"/>
        <end position="36"/>
    </location>
</feature>
<evidence type="ECO:0000313" key="4">
    <source>
        <dbReference type="Proteomes" id="UP000195514"/>
    </source>
</evidence>
<dbReference type="KEGG" id="abat:CFX1CAM_1880"/>
<proteinExistence type="predicted"/>
<dbReference type="RefSeq" id="WP_087862748.1">
    <property type="nucleotide sequence ID" value="NZ_LT859958.1"/>
</dbReference>
<dbReference type="InterPro" id="IPR008457">
    <property type="entry name" value="Cu-R_CopD_dom"/>
</dbReference>
<organism evidence="3 4">
    <name type="scientific">Candidatus Brevifilum fermentans</name>
    <dbReference type="NCBI Taxonomy" id="1986204"/>
    <lineage>
        <taxon>Bacteria</taxon>
        <taxon>Bacillati</taxon>
        <taxon>Chloroflexota</taxon>
        <taxon>Anaerolineae</taxon>
        <taxon>Anaerolineales</taxon>
        <taxon>Anaerolineaceae</taxon>
        <taxon>Candidatus Brevifilum</taxon>
    </lineage>
</organism>
<dbReference type="EMBL" id="LT859958">
    <property type="protein sequence ID" value="SMX54945.1"/>
    <property type="molecule type" value="Genomic_DNA"/>
</dbReference>
<keyword evidence="4" id="KW-1185">Reference proteome</keyword>
<feature type="domain" description="Copper resistance protein D" evidence="2">
    <location>
        <begin position="59"/>
        <end position="151"/>
    </location>
</feature>
<dbReference type="GO" id="GO:0016020">
    <property type="term" value="C:membrane"/>
    <property type="evidence" value="ECO:0007669"/>
    <property type="project" value="InterPro"/>
</dbReference>
<reference evidence="4" key="1">
    <citation type="submission" date="2017-05" db="EMBL/GenBank/DDBJ databases">
        <authorList>
            <person name="Kirkegaard R."/>
            <person name="Mcilroy J S."/>
        </authorList>
    </citation>
    <scope>NUCLEOTIDE SEQUENCE [LARGE SCALE GENOMIC DNA]</scope>
</reference>
<dbReference type="Pfam" id="PF05425">
    <property type="entry name" value="CopD"/>
    <property type="match status" value="1"/>
</dbReference>
<dbReference type="Proteomes" id="UP000195514">
    <property type="component" value="Chromosome I"/>
</dbReference>
<keyword evidence="1" id="KW-0472">Membrane</keyword>
<feature type="transmembrane region" description="Helical" evidence="1">
    <location>
        <begin position="132"/>
        <end position="156"/>
    </location>
</feature>
<feature type="transmembrane region" description="Helical" evidence="1">
    <location>
        <begin position="95"/>
        <end position="112"/>
    </location>
</feature>
<evidence type="ECO:0000256" key="1">
    <source>
        <dbReference type="SAM" id="Phobius"/>
    </source>
</evidence>
<feature type="transmembrane region" description="Helical" evidence="1">
    <location>
        <begin position="57"/>
        <end position="75"/>
    </location>
</feature>
<evidence type="ECO:0000259" key="2">
    <source>
        <dbReference type="Pfam" id="PF05425"/>
    </source>
</evidence>
<protein>
    <recommendedName>
        <fullName evidence="2">Copper resistance protein D domain-containing protein</fullName>
    </recommendedName>
</protein>
<accession>A0A1Y6K5I3</accession>